<comment type="caution">
    <text evidence="1">The sequence shown here is derived from an EMBL/GenBank/DDBJ whole genome shotgun (WGS) entry which is preliminary data.</text>
</comment>
<dbReference type="AlphaFoldDB" id="A0A9P9JD31"/>
<proteinExistence type="predicted"/>
<dbReference type="EMBL" id="JAGMUV010000004">
    <property type="protein sequence ID" value="KAH7161003.1"/>
    <property type="molecule type" value="Genomic_DNA"/>
</dbReference>
<gene>
    <name evidence="1" type="ORF">EDB81DRAFT_879346</name>
</gene>
<reference evidence="1" key="1">
    <citation type="journal article" date="2021" name="Nat. Commun.">
        <title>Genetic determinants of endophytism in the Arabidopsis root mycobiome.</title>
        <authorList>
            <person name="Mesny F."/>
            <person name="Miyauchi S."/>
            <person name="Thiergart T."/>
            <person name="Pickel B."/>
            <person name="Atanasova L."/>
            <person name="Karlsson M."/>
            <person name="Huettel B."/>
            <person name="Barry K.W."/>
            <person name="Haridas S."/>
            <person name="Chen C."/>
            <person name="Bauer D."/>
            <person name="Andreopoulos W."/>
            <person name="Pangilinan J."/>
            <person name="LaButti K."/>
            <person name="Riley R."/>
            <person name="Lipzen A."/>
            <person name="Clum A."/>
            <person name="Drula E."/>
            <person name="Henrissat B."/>
            <person name="Kohler A."/>
            <person name="Grigoriev I.V."/>
            <person name="Martin F.M."/>
            <person name="Hacquard S."/>
        </authorList>
    </citation>
    <scope>NUCLEOTIDE SEQUENCE</scope>
    <source>
        <strain evidence="1">MPI-CAGE-AT-0147</strain>
    </source>
</reference>
<keyword evidence="2" id="KW-1185">Reference proteome</keyword>
<accession>A0A9P9JD31</accession>
<sequence length="106" mass="11601">MAILGDIIQLHHLKDDPHFGCGRRDEEQANETALVEGIVAECERSIADMATRFEVHTLDDAVVPRSQMMMPTSLTLQKEITGPPLPGPHGAHFLLELAPESDTTST</sequence>
<protein>
    <submittedName>
        <fullName evidence="1">Uncharacterized protein</fullName>
    </submittedName>
</protein>
<name>A0A9P9JD31_9HYPO</name>
<evidence type="ECO:0000313" key="2">
    <source>
        <dbReference type="Proteomes" id="UP000738349"/>
    </source>
</evidence>
<organism evidence="1 2">
    <name type="scientific">Dactylonectria macrodidyma</name>
    <dbReference type="NCBI Taxonomy" id="307937"/>
    <lineage>
        <taxon>Eukaryota</taxon>
        <taxon>Fungi</taxon>
        <taxon>Dikarya</taxon>
        <taxon>Ascomycota</taxon>
        <taxon>Pezizomycotina</taxon>
        <taxon>Sordariomycetes</taxon>
        <taxon>Hypocreomycetidae</taxon>
        <taxon>Hypocreales</taxon>
        <taxon>Nectriaceae</taxon>
        <taxon>Dactylonectria</taxon>
    </lineage>
</organism>
<evidence type="ECO:0000313" key="1">
    <source>
        <dbReference type="EMBL" id="KAH7161003.1"/>
    </source>
</evidence>
<dbReference type="Proteomes" id="UP000738349">
    <property type="component" value="Unassembled WGS sequence"/>
</dbReference>